<evidence type="ECO:0000313" key="2">
    <source>
        <dbReference type="Proteomes" id="UP000785679"/>
    </source>
</evidence>
<sequence>MTTWIDSLHFPSLVKDQLLKFGDFLANNEGGLLLKLDSHYSDVENSLELLRFKRSLNTSDLNQKAANYLSRQQSEAPICGIQAIVKEEKPESKQTFSNNLPAYHYNGRRGRGRPCKSLTPWNDSQSTSAVFNPMASQQEQSHITSSLFPNQEFSFGNLMKQEEQFEEPSSTFHKNDPNDKYVVKLGNLKISRFMGYKEIEELLRDVLLHPGNYTKNLNSFHFDKTLGYCFQIFKRRALFEQPDSAFECQNVQEEEERAINDPRLARTREKVMSRTMYIMTPRFFELFDLEGSDLNQTILKWQLKFNGAQIGFLPLLNQSQLRRNGTRTLRFYCEFKSRIINSNADRPRNYQEELQPQLEGENDDSDQEVPISRRLIYQNCGFRLLYKCDVDNKGNDITTYKLVNYSPSTEHRFNGVLRLLQLLLRFLRLITRTITMEFKLQCTKLSSINDIQQS</sequence>
<name>A0A8J8P065_HALGN</name>
<protein>
    <submittedName>
        <fullName evidence="1">Uncharacterized protein</fullName>
    </submittedName>
</protein>
<keyword evidence="2" id="KW-1185">Reference proteome</keyword>
<gene>
    <name evidence="1" type="ORF">FGO68_gene4661</name>
</gene>
<evidence type="ECO:0000313" key="1">
    <source>
        <dbReference type="EMBL" id="TNV84976.1"/>
    </source>
</evidence>
<proteinExistence type="predicted"/>
<comment type="caution">
    <text evidence="1">The sequence shown here is derived from an EMBL/GenBank/DDBJ whole genome shotgun (WGS) entry which is preliminary data.</text>
</comment>
<accession>A0A8J8P065</accession>
<dbReference type="AlphaFoldDB" id="A0A8J8P065"/>
<reference evidence="1" key="1">
    <citation type="submission" date="2019-06" db="EMBL/GenBank/DDBJ databases">
        <authorList>
            <person name="Zheng W."/>
        </authorList>
    </citation>
    <scope>NUCLEOTIDE SEQUENCE</scope>
    <source>
        <strain evidence="1">QDHG01</strain>
    </source>
</reference>
<dbReference type="Proteomes" id="UP000785679">
    <property type="component" value="Unassembled WGS sequence"/>
</dbReference>
<dbReference type="EMBL" id="RRYP01002260">
    <property type="protein sequence ID" value="TNV84976.1"/>
    <property type="molecule type" value="Genomic_DNA"/>
</dbReference>
<organism evidence="1 2">
    <name type="scientific">Halteria grandinella</name>
    <dbReference type="NCBI Taxonomy" id="5974"/>
    <lineage>
        <taxon>Eukaryota</taxon>
        <taxon>Sar</taxon>
        <taxon>Alveolata</taxon>
        <taxon>Ciliophora</taxon>
        <taxon>Intramacronucleata</taxon>
        <taxon>Spirotrichea</taxon>
        <taxon>Stichotrichia</taxon>
        <taxon>Sporadotrichida</taxon>
        <taxon>Halteriidae</taxon>
        <taxon>Halteria</taxon>
    </lineage>
</organism>